<gene>
    <name evidence="2" type="ORF">GBAR_LOCUS11072</name>
</gene>
<dbReference type="PANTHER" id="PTHR40111:SF1">
    <property type="entry name" value="CEPHALOSPORIN-C DEACETYLASE"/>
    <property type="match status" value="1"/>
</dbReference>
<dbReference type="PANTHER" id="PTHR40111">
    <property type="entry name" value="CEPHALOSPORIN-C DEACETYLASE"/>
    <property type="match status" value="1"/>
</dbReference>
<keyword evidence="3" id="KW-1185">Reference proteome</keyword>
<accession>A0AA35WIA6</accession>
<dbReference type="Gene3D" id="3.40.50.1820">
    <property type="entry name" value="alpha/beta hydrolase"/>
    <property type="match status" value="1"/>
</dbReference>
<name>A0AA35WIA6_GEOBA</name>
<dbReference type="InterPro" id="IPR008391">
    <property type="entry name" value="AXE1_dom"/>
</dbReference>
<dbReference type="EMBL" id="CASHTH010001687">
    <property type="protein sequence ID" value="CAI8018281.1"/>
    <property type="molecule type" value="Genomic_DNA"/>
</dbReference>
<evidence type="ECO:0000259" key="1">
    <source>
        <dbReference type="Pfam" id="PF05448"/>
    </source>
</evidence>
<dbReference type="AlphaFoldDB" id="A0AA35WIA6"/>
<dbReference type="GO" id="GO:0052689">
    <property type="term" value="F:carboxylic ester hydrolase activity"/>
    <property type="evidence" value="ECO:0007669"/>
    <property type="project" value="TreeGrafter"/>
</dbReference>
<comment type="caution">
    <text evidence="2">The sequence shown here is derived from an EMBL/GenBank/DDBJ whole genome shotgun (WGS) entry which is preliminary data.</text>
</comment>
<reference evidence="2" key="1">
    <citation type="submission" date="2023-03" db="EMBL/GenBank/DDBJ databases">
        <authorList>
            <person name="Steffen K."/>
            <person name="Cardenas P."/>
        </authorList>
    </citation>
    <scope>NUCLEOTIDE SEQUENCE</scope>
</reference>
<organism evidence="2 3">
    <name type="scientific">Geodia barretti</name>
    <name type="common">Barrett's horny sponge</name>
    <dbReference type="NCBI Taxonomy" id="519541"/>
    <lineage>
        <taxon>Eukaryota</taxon>
        <taxon>Metazoa</taxon>
        <taxon>Porifera</taxon>
        <taxon>Demospongiae</taxon>
        <taxon>Heteroscleromorpha</taxon>
        <taxon>Tetractinellida</taxon>
        <taxon>Astrophorina</taxon>
        <taxon>Geodiidae</taxon>
        <taxon>Geodia</taxon>
    </lineage>
</organism>
<protein>
    <submittedName>
        <fullName evidence="2">Cephalosporin-C deacetylase</fullName>
    </submittedName>
</protein>
<feature type="domain" description="Acetyl xylan esterase" evidence="1">
    <location>
        <begin position="17"/>
        <end position="235"/>
    </location>
</feature>
<evidence type="ECO:0000313" key="3">
    <source>
        <dbReference type="Proteomes" id="UP001174909"/>
    </source>
</evidence>
<dbReference type="InterPro" id="IPR029058">
    <property type="entry name" value="AB_hydrolase_fold"/>
</dbReference>
<dbReference type="Proteomes" id="UP001174909">
    <property type="component" value="Unassembled WGS sequence"/>
</dbReference>
<evidence type="ECO:0000313" key="2">
    <source>
        <dbReference type="EMBL" id="CAI8018281.1"/>
    </source>
</evidence>
<dbReference type="GO" id="GO:0005976">
    <property type="term" value="P:polysaccharide metabolic process"/>
    <property type="evidence" value="ECO:0007669"/>
    <property type="project" value="TreeGrafter"/>
</dbReference>
<dbReference type="SUPFAM" id="SSF53474">
    <property type="entry name" value="alpha/beta-Hydrolases"/>
    <property type="match status" value="1"/>
</dbReference>
<proteinExistence type="predicted"/>
<dbReference type="Pfam" id="PF05448">
    <property type="entry name" value="AXE1"/>
    <property type="match status" value="1"/>
</dbReference>
<sequence length="280" mass="29327">MAETGTNIEVERDAFYSQPEWDVFWVRYIGAGGHRLFAWLSVPHGDGPFPALVRMPDYASVHDIIYTPLRQRAVVMNATHRGQRNSGGQVRASYPGLLTDGIASADTYTLFGAYADALRAVDVLAGQNVAALSGDVALTGAGLGASLALAAAAHRPGVCAVAADTPLALGHPAGLEPGLGYPLAELGDYLRVHPELREDVAELLSTVNPVDTAGAVSCPVLMSAGRFDRSVCPLSCAEELARALPACDFRVYDGAAEGGGHVHGLARGAWLAERLGIQIS</sequence>
<dbReference type="InterPro" id="IPR039069">
    <property type="entry name" value="CE7"/>
</dbReference>